<keyword evidence="2" id="KW-1185">Reference proteome</keyword>
<dbReference type="GeneID" id="37057523"/>
<evidence type="ECO:0000313" key="1">
    <source>
        <dbReference type="EMBL" id="PWY71874.1"/>
    </source>
</evidence>
<dbReference type="AlphaFoldDB" id="A0A317VBY6"/>
<gene>
    <name evidence="1" type="ORF">BO83DRAFT_43114</name>
</gene>
<dbReference type="EMBL" id="MSFU01000014">
    <property type="protein sequence ID" value="PWY71874.1"/>
    <property type="molecule type" value="Genomic_DNA"/>
</dbReference>
<name>A0A317VBY6_ASPEC</name>
<accession>A0A317VBY6</accession>
<reference evidence="1" key="1">
    <citation type="submission" date="2016-12" db="EMBL/GenBank/DDBJ databases">
        <title>The genomes of Aspergillus section Nigri reveals drivers in fungal speciation.</title>
        <authorList>
            <consortium name="DOE Joint Genome Institute"/>
            <person name="Vesth T.C."/>
            <person name="Nybo J."/>
            <person name="Theobald S."/>
            <person name="Brandl J."/>
            <person name="Frisvad J.C."/>
            <person name="Nielsen K.F."/>
            <person name="Lyhne E.K."/>
            <person name="Kogle M.E."/>
            <person name="Kuo A."/>
            <person name="Riley R."/>
            <person name="Clum A."/>
            <person name="Nolan M."/>
            <person name="Lipzen A."/>
            <person name="Salamov A."/>
            <person name="Henrissat B."/>
            <person name="Wiebenga A."/>
            <person name="De vries R.P."/>
            <person name="Grigoriev I.V."/>
            <person name="Mortensen U.H."/>
            <person name="Andersen M.R."/>
            <person name="Baker S.E."/>
        </authorList>
    </citation>
    <scope>NUCLEOTIDE SEQUENCE</scope>
    <source>
        <strain evidence="1">CBS 122712</strain>
    </source>
</reference>
<dbReference type="RefSeq" id="XP_025387469.1">
    <property type="nucleotide sequence ID" value="XM_025535561.1"/>
</dbReference>
<protein>
    <submittedName>
        <fullName evidence="1">Uncharacterized protein</fullName>
    </submittedName>
</protein>
<dbReference type="VEuPathDB" id="FungiDB:BO83DRAFT_43114"/>
<proteinExistence type="predicted"/>
<dbReference type="Proteomes" id="UP000246171">
    <property type="component" value="Unassembled WGS sequence"/>
</dbReference>
<evidence type="ECO:0000313" key="2">
    <source>
        <dbReference type="Proteomes" id="UP000246171"/>
    </source>
</evidence>
<organism evidence="1 2">
    <name type="scientific">Aspergillus eucalypticola (strain CBS 122712 / IBT 29274)</name>
    <dbReference type="NCBI Taxonomy" id="1448314"/>
    <lineage>
        <taxon>Eukaryota</taxon>
        <taxon>Fungi</taxon>
        <taxon>Dikarya</taxon>
        <taxon>Ascomycota</taxon>
        <taxon>Pezizomycotina</taxon>
        <taxon>Eurotiomycetes</taxon>
        <taxon>Eurotiomycetidae</taxon>
        <taxon>Eurotiales</taxon>
        <taxon>Aspergillaceae</taxon>
        <taxon>Aspergillus</taxon>
        <taxon>Aspergillus subgen. Circumdati</taxon>
    </lineage>
</organism>
<sequence length="86" mass="9513">MCPHRELLRRFPGSVAHRFSLILFLSRSLALSLSLPLSPLVFSSFSPLPLLLLFAACFHPFSPPSIHRAFGAASSSIPLSPYHRLN</sequence>
<comment type="caution">
    <text evidence="1">The sequence shown here is derived from an EMBL/GenBank/DDBJ whole genome shotgun (WGS) entry which is preliminary data.</text>
</comment>